<evidence type="ECO:0000313" key="12">
    <source>
        <dbReference type="Proteomes" id="UP000315010"/>
    </source>
</evidence>
<keyword evidence="6 8" id="KW-1133">Transmembrane helix</keyword>
<dbReference type="InterPro" id="IPR023214">
    <property type="entry name" value="HAD_sf"/>
</dbReference>
<keyword evidence="8" id="KW-1003">Cell membrane</keyword>
<dbReference type="InterPro" id="IPR036412">
    <property type="entry name" value="HAD-like_sf"/>
</dbReference>
<reference evidence="11 12" key="1">
    <citation type="submission" date="2019-02" db="EMBL/GenBank/DDBJ databases">
        <title>Deep-cultivation of Planctomycetes and their phenomic and genomic characterization uncovers novel biology.</title>
        <authorList>
            <person name="Wiegand S."/>
            <person name="Jogler M."/>
            <person name="Boedeker C."/>
            <person name="Pinto D."/>
            <person name="Vollmers J."/>
            <person name="Rivas-Marin E."/>
            <person name="Kohn T."/>
            <person name="Peeters S.H."/>
            <person name="Heuer A."/>
            <person name="Rast P."/>
            <person name="Oberbeckmann S."/>
            <person name="Bunk B."/>
            <person name="Jeske O."/>
            <person name="Meyerdierks A."/>
            <person name="Storesund J.E."/>
            <person name="Kallscheuer N."/>
            <person name="Luecker S."/>
            <person name="Lage O.M."/>
            <person name="Pohl T."/>
            <person name="Merkel B.J."/>
            <person name="Hornburger P."/>
            <person name="Mueller R.-W."/>
            <person name="Bruemmer F."/>
            <person name="Labrenz M."/>
            <person name="Spormann A.M."/>
            <person name="Op Den Camp H."/>
            <person name="Overmann J."/>
            <person name="Amann R."/>
            <person name="Jetten M.S.M."/>
            <person name="Mascher T."/>
            <person name="Medema M.H."/>
            <person name="Devos D.P."/>
            <person name="Kaster A.-K."/>
            <person name="Ovreas L."/>
            <person name="Rohde M."/>
            <person name="Galperin M.Y."/>
            <person name="Jogler C."/>
        </authorList>
    </citation>
    <scope>NUCLEOTIDE SEQUENCE [LARGE SCALE GENOMIC DNA]</scope>
    <source>
        <strain evidence="11 12">CA13</strain>
    </source>
</reference>
<gene>
    <name evidence="11" type="primary">copA</name>
    <name evidence="11" type="ORF">CA13_41300</name>
</gene>
<dbReference type="Gene3D" id="3.40.1110.10">
    <property type="entry name" value="Calcium-transporting ATPase, cytoplasmic domain N"/>
    <property type="match status" value="1"/>
</dbReference>
<dbReference type="InterPro" id="IPR023298">
    <property type="entry name" value="ATPase_P-typ_TM_dom_sf"/>
</dbReference>
<dbReference type="Pfam" id="PF00702">
    <property type="entry name" value="Hydrolase"/>
    <property type="match status" value="1"/>
</dbReference>
<protein>
    <submittedName>
        <fullName evidence="11">Putative copper-importing P-type ATPase A</fullName>
    </submittedName>
</protein>
<dbReference type="NCBIfam" id="TIGR01494">
    <property type="entry name" value="ATPase_P-type"/>
    <property type="match status" value="1"/>
</dbReference>
<dbReference type="Pfam" id="PF00403">
    <property type="entry name" value="HMA"/>
    <property type="match status" value="1"/>
</dbReference>
<feature type="transmembrane region" description="Helical" evidence="8">
    <location>
        <begin position="233"/>
        <end position="258"/>
    </location>
</feature>
<keyword evidence="5" id="KW-1278">Translocase</keyword>
<dbReference type="GO" id="GO:0030001">
    <property type="term" value="P:metal ion transport"/>
    <property type="evidence" value="ECO:0007669"/>
    <property type="project" value="UniProtKB-ARBA"/>
</dbReference>
<dbReference type="GO" id="GO:0005886">
    <property type="term" value="C:plasma membrane"/>
    <property type="evidence" value="ECO:0007669"/>
    <property type="project" value="UniProtKB-SubCell"/>
</dbReference>
<dbReference type="Gene3D" id="3.40.50.1000">
    <property type="entry name" value="HAD superfamily/HAD-like"/>
    <property type="match status" value="1"/>
</dbReference>
<feature type="transmembrane region" description="Helical" evidence="8">
    <location>
        <begin position="479"/>
        <end position="503"/>
    </location>
</feature>
<dbReference type="Gene3D" id="2.70.150.10">
    <property type="entry name" value="Calcium-transporting ATPase, cytoplasmic transduction domain A"/>
    <property type="match status" value="1"/>
</dbReference>
<feature type="domain" description="HMA" evidence="10">
    <location>
        <begin position="113"/>
        <end position="179"/>
    </location>
</feature>
<evidence type="ECO:0000256" key="9">
    <source>
        <dbReference type="SAM" id="MobiDB-lite"/>
    </source>
</evidence>
<dbReference type="PROSITE" id="PS01229">
    <property type="entry name" value="COF_2"/>
    <property type="match status" value="1"/>
</dbReference>
<dbReference type="PROSITE" id="PS00154">
    <property type="entry name" value="ATPASE_E1_E2"/>
    <property type="match status" value="1"/>
</dbReference>
<dbReference type="SUPFAM" id="SSF81653">
    <property type="entry name" value="Calcium ATPase, transduction domain A"/>
    <property type="match status" value="1"/>
</dbReference>
<dbReference type="PRINTS" id="PR00119">
    <property type="entry name" value="CATATPASE"/>
</dbReference>
<name>A0A5C5Z6E9_9BACT</name>
<dbReference type="CDD" id="cd00371">
    <property type="entry name" value="HMA"/>
    <property type="match status" value="1"/>
</dbReference>
<dbReference type="Gene3D" id="3.30.70.100">
    <property type="match status" value="1"/>
</dbReference>
<dbReference type="SUPFAM" id="SSF81665">
    <property type="entry name" value="Calcium ATPase, transmembrane domain M"/>
    <property type="match status" value="1"/>
</dbReference>
<dbReference type="SFLD" id="SFLDG00002">
    <property type="entry name" value="C1.7:_P-type_atpase_like"/>
    <property type="match status" value="1"/>
</dbReference>
<dbReference type="InterPro" id="IPR006121">
    <property type="entry name" value="HMA_dom"/>
</dbReference>
<comment type="caution">
    <text evidence="11">The sequence shown here is derived from an EMBL/GenBank/DDBJ whole genome shotgun (WGS) entry which is preliminary data.</text>
</comment>
<keyword evidence="8" id="KW-0547">Nucleotide-binding</keyword>
<keyword evidence="3 8" id="KW-0812">Transmembrane</keyword>
<dbReference type="InterPro" id="IPR008250">
    <property type="entry name" value="ATPase_P-typ_transduc_dom_A_sf"/>
</dbReference>
<feature type="transmembrane region" description="Helical" evidence="8">
    <location>
        <begin position="784"/>
        <end position="814"/>
    </location>
</feature>
<dbReference type="PANTHER" id="PTHR46594:SF4">
    <property type="entry name" value="P-TYPE CATION-TRANSPORTING ATPASE"/>
    <property type="match status" value="1"/>
</dbReference>
<evidence type="ECO:0000259" key="10">
    <source>
        <dbReference type="PROSITE" id="PS50846"/>
    </source>
</evidence>
<keyword evidence="12" id="KW-1185">Reference proteome</keyword>
<organism evidence="11 12">
    <name type="scientific">Novipirellula herctigrandis</name>
    <dbReference type="NCBI Taxonomy" id="2527986"/>
    <lineage>
        <taxon>Bacteria</taxon>
        <taxon>Pseudomonadati</taxon>
        <taxon>Planctomycetota</taxon>
        <taxon>Planctomycetia</taxon>
        <taxon>Pirellulales</taxon>
        <taxon>Pirellulaceae</taxon>
        <taxon>Novipirellula</taxon>
    </lineage>
</organism>
<comment type="similarity">
    <text evidence="2 8">Belongs to the cation transport ATPase (P-type) (TC 3.A.3) family. Type IB subfamily.</text>
</comment>
<evidence type="ECO:0000313" key="11">
    <source>
        <dbReference type="EMBL" id="TWT82667.1"/>
    </source>
</evidence>
<feature type="compositionally biased region" description="Basic and acidic residues" evidence="9">
    <location>
        <begin position="13"/>
        <end position="24"/>
    </location>
</feature>
<evidence type="ECO:0000256" key="4">
    <source>
        <dbReference type="ARBA" id="ARBA00022723"/>
    </source>
</evidence>
<dbReference type="AlphaFoldDB" id="A0A5C5Z6E9"/>
<dbReference type="InterPro" id="IPR036163">
    <property type="entry name" value="HMA_dom_sf"/>
</dbReference>
<evidence type="ECO:0000256" key="5">
    <source>
        <dbReference type="ARBA" id="ARBA00022967"/>
    </source>
</evidence>
<dbReference type="GO" id="GO:0046872">
    <property type="term" value="F:metal ion binding"/>
    <property type="evidence" value="ECO:0007669"/>
    <property type="project" value="UniProtKB-KW"/>
</dbReference>
<dbReference type="InterPro" id="IPR059000">
    <property type="entry name" value="ATPase_P-type_domA"/>
</dbReference>
<dbReference type="InterPro" id="IPR027256">
    <property type="entry name" value="P-typ_ATPase_IB"/>
</dbReference>
<evidence type="ECO:0000256" key="6">
    <source>
        <dbReference type="ARBA" id="ARBA00022989"/>
    </source>
</evidence>
<dbReference type="InterPro" id="IPR001757">
    <property type="entry name" value="P_typ_ATPase"/>
</dbReference>
<feature type="transmembrane region" description="Helical" evidence="8">
    <location>
        <begin position="294"/>
        <end position="312"/>
    </location>
</feature>
<sequence>MNTASKKKMSPNDPHEQDQENKSGETVECVHCGLPAPRPRDESEPAFCCNGCRGAWQLIHGWGLEDFYSLRACEPSETFADKKQSTFDDLDDPKLLAPSVVKMVVGPNGVQLAKVRLSIGGLHCAACAWLIEQTPNHVIGWYSAEVQMHSRSVQLVYDPSVVRLSELARLLHQIGYRVGPFDTSSERNASEQESRRLLVDVAIAGFCAANAMWIAVALYAGAFTGIDVSQRELLRYVGVGLGALAVLVPGRIFFRGALASLRMRIPHMDLPVALGLLAGLLASVYGLFVATSEIYFDSIATLVFFLLIGRWIQLQQQHHAGRSIAALLNLTPAAATRVDEGGVLTRVPVREIELDDTVQVGPGESIPVDGTITVGDSFVDRSLLTGESRPISVSVGDQVEAGTDNLESDIRVKATAIGEATRLGELSQSVAAAAASKTPIVQLANRIGGWFVSVILVLAALTAIVWWRIDPSVALNHSVALLIVACPCALALATPLAIAVAVGRLAERRILVRSGESLEQLAKPGTVFFDKTGTLTAGRMQMTAWLGDDDVLAATAAIESNVAHPIARAVAQYAKSKNAESRTSTDVNNRVGVGVEGTVDGSRYMIGGMKVLSPTGVAPSQTQQSKIDEILALSSTPIVILKDGAVAAVLGVSDPIRSEARDVIGQLRRGGWSVSMLSGDHPSIVQSVASELGVAAEHALGDQSPEQKLAAIQAAKGHGPVVMVGDGVNDAAALAAADVGVALRGGANASLAAAPILIGNSHLGGIVTLVKTARRTSRCIRENFVISIGYNIIAALLAMTGVISPLIAAVLMPISSLTVLTMTLAMPKVQETQVTLHAEAKP</sequence>
<proteinExistence type="inferred from homology"/>
<feature type="region of interest" description="Disordered" evidence="9">
    <location>
        <begin position="1"/>
        <end position="24"/>
    </location>
</feature>
<dbReference type="GO" id="GO:0016887">
    <property type="term" value="F:ATP hydrolysis activity"/>
    <property type="evidence" value="ECO:0007669"/>
    <property type="project" value="InterPro"/>
</dbReference>
<dbReference type="InterPro" id="IPR044492">
    <property type="entry name" value="P_typ_ATPase_HD_dom"/>
</dbReference>
<dbReference type="EMBL" id="SJPJ01000001">
    <property type="protein sequence ID" value="TWT82667.1"/>
    <property type="molecule type" value="Genomic_DNA"/>
</dbReference>
<dbReference type="Pfam" id="PF12156">
    <property type="entry name" value="ATPase-cat_bd"/>
    <property type="match status" value="1"/>
</dbReference>
<dbReference type="SUPFAM" id="SSF55008">
    <property type="entry name" value="HMA, heavy metal-associated domain"/>
    <property type="match status" value="1"/>
</dbReference>
<feature type="transmembrane region" description="Helical" evidence="8">
    <location>
        <begin position="447"/>
        <end position="467"/>
    </location>
</feature>
<dbReference type="GO" id="GO:0019829">
    <property type="term" value="F:ATPase-coupled monoatomic cation transmembrane transporter activity"/>
    <property type="evidence" value="ECO:0007669"/>
    <property type="project" value="InterPro"/>
</dbReference>
<keyword evidence="8" id="KW-0067">ATP-binding</keyword>
<dbReference type="PROSITE" id="PS50846">
    <property type="entry name" value="HMA_2"/>
    <property type="match status" value="1"/>
</dbReference>
<dbReference type="NCBIfam" id="TIGR01511">
    <property type="entry name" value="ATPase-IB1_Cu"/>
    <property type="match status" value="1"/>
</dbReference>
<evidence type="ECO:0000256" key="3">
    <source>
        <dbReference type="ARBA" id="ARBA00022692"/>
    </source>
</evidence>
<feature type="transmembrane region" description="Helical" evidence="8">
    <location>
        <begin position="270"/>
        <end position="288"/>
    </location>
</feature>
<evidence type="ECO:0000256" key="7">
    <source>
        <dbReference type="ARBA" id="ARBA00023136"/>
    </source>
</evidence>
<keyword evidence="4 8" id="KW-0479">Metal-binding</keyword>
<comment type="subcellular location">
    <subcellularLocation>
        <location evidence="8">Cell membrane</location>
    </subcellularLocation>
    <subcellularLocation>
        <location evidence="1">Membrane</location>
    </subcellularLocation>
</comment>
<dbReference type="Proteomes" id="UP000315010">
    <property type="component" value="Unassembled WGS sequence"/>
</dbReference>
<dbReference type="GO" id="GO:0005524">
    <property type="term" value="F:ATP binding"/>
    <property type="evidence" value="ECO:0007669"/>
    <property type="project" value="UniProtKB-UniRule"/>
</dbReference>
<dbReference type="SFLD" id="SFLDS00003">
    <property type="entry name" value="Haloacid_Dehalogenase"/>
    <property type="match status" value="1"/>
</dbReference>
<evidence type="ECO:0000256" key="2">
    <source>
        <dbReference type="ARBA" id="ARBA00006024"/>
    </source>
</evidence>
<evidence type="ECO:0000256" key="8">
    <source>
        <dbReference type="RuleBase" id="RU362081"/>
    </source>
</evidence>
<feature type="transmembrane region" description="Helical" evidence="8">
    <location>
        <begin position="197"/>
        <end position="221"/>
    </location>
</feature>
<dbReference type="InterPro" id="IPR021993">
    <property type="entry name" value="ATPase-cat-bd"/>
</dbReference>
<dbReference type="SUPFAM" id="SSF56784">
    <property type="entry name" value="HAD-like"/>
    <property type="match status" value="1"/>
</dbReference>
<dbReference type="Gene3D" id="1.20.1110.10">
    <property type="entry name" value="Calcium-transporting ATPase, transmembrane domain"/>
    <property type="match status" value="1"/>
</dbReference>
<dbReference type="SFLD" id="SFLDF00027">
    <property type="entry name" value="p-type_atpase"/>
    <property type="match status" value="1"/>
</dbReference>
<dbReference type="Pfam" id="PF00122">
    <property type="entry name" value="E1-E2_ATPase"/>
    <property type="match status" value="1"/>
</dbReference>
<dbReference type="PANTHER" id="PTHR46594">
    <property type="entry name" value="P-TYPE CATION-TRANSPORTING ATPASE"/>
    <property type="match status" value="1"/>
</dbReference>
<dbReference type="NCBIfam" id="TIGR01525">
    <property type="entry name" value="ATPase-IB_hvy"/>
    <property type="match status" value="1"/>
</dbReference>
<keyword evidence="7 8" id="KW-0472">Membrane</keyword>
<dbReference type="InterPro" id="IPR018303">
    <property type="entry name" value="ATPase_P-typ_P_site"/>
</dbReference>
<evidence type="ECO:0000256" key="1">
    <source>
        <dbReference type="ARBA" id="ARBA00004370"/>
    </source>
</evidence>
<dbReference type="OrthoDB" id="211392at2"/>
<dbReference type="InterPro" id="IPR023299">
    <property type="entry name" value="ATPase_P-typ_cyto_dom_N"/>
</dbReference>
<accession>A0A5C5Z6E9</accession>